<keyword evidence="2" id="KW-1185">Reference proteome</keyword>
<proteinExistence type="predicted"/>
<protein>
    <submittedName>
        <fullName evidence="1">Tpr repeat protein</fullName>
    </submittedName>
</protein>
<dbReference type="InterPro" id="IPR011990">
    <property type="entry name" value="TPR-like_helical_dom_sf"/>
</dbReference>
<dbReference type="EMBL" id="FWEW01002905">
    <property type="protein sequence ID" value="SLM38793.1"/>
    <property type="molecule type" value="Genomic_DNA"/>
</dbReference>
<evidence type="ECO:0000313" key="2">
    <source>
        <dbReference type="Proteomes" id="UP000192927"/>
    </source>
</evidence>
<evidence type="ECO:0000313" key="1">
    <source>
        <dbReference type="EMBL" id="SLM38793.1"/>
    </source>
</evidence>
<organism evidence="1 2">
    <name type="scientific">Lasallia pustulata</name>
    <dbReference type="NCBI Taxonomy" id="136370"/>
    <lineage>
        <taxon>Eukaryota</taxon>
        <taxon>Fungi</taxon>
        <taxon>Dikarya</taxon>
        <taxon>Ascomycota</taxon>
        <taxon>Pezizomycotina</taxon>
        <taxon>Lecanoromycetes</taxon>
        <taxon>OSLEUM clade</taxon>
        <taxon>Umbilicariomycetidae</taxon>
        <taxon>Umbilicariales</taxon>
        <taxon>Umbilicariaceae</taxon>
        <taxon>Lasallia</taxon>
    </lineage>
</organism>
<name>A0A1W5D6P3_9LECA</name>
<dbReference type="Proteomes" id="UP000192927">
    <property type="component" value="Unassembled WGS sequence"/>
</dbReference>
<accession>A0A1W5D6P3</accession>
<dbReference type="AlphaFoldDB" id="A0A1W5D6P3"/>
<sequence>MAEAEAMFRRALEGYEKAWGPEHTSTLDTVHTWGFIMRIKARWPKRKPCIDGRWK</sequence>
<reference evidence="2" key="1">
    <citation type="submission" date="2017-03" db="EMBL/GenBank/DDBJ databases">
        <authorList>
            <person name="Sharma R."/>
            <person name="Thines M."/>
        </authorList>
    </citation>
    <scope>NUCLEOTIDE SEQUENCE [LARGE SCALE GENOMIC DNA]</scope>
</reference>
<dbReference type="Gene3D" id="1.25.40.10">
    <property type="entry name" value="Tetratricopeptide repeat domain"/>
    <property type="match status" value="1"/>
</dbReference>
<feature type="non-terminal residue" evidence="1">
    <location>
        <position position="55"/>
    </location>
</feature>